<organism evidence="1 2">
    <name type="scientific">Centaurea solstitialis</name>
    <name type="common">yellow star-thistle</name>
    <dbReference type="NCBI Taxonomy" id="347529"/>
    <lineage>
        <taxon>Eukaryota</taxon>
        <taxon>Viridiplantae</taxon>
        <taxon>Streptophyta</taxon>
        <taxon>Embryophyta</taxon>
        <taxon>Tracheophyta</taxon>
        <taxon>Spermatophyta</taxon>
        <taxon>Magnoliopsida</taxon>
        <taxon>eudicotyledons</taxon>
        <taxon>Gunneridae</taxon>
        <taxon>Pentapetalae</taxon>
        <taxon>asterids</taxon>
        <taxon>campanulids</taxon>
        <taxon>Asterales</taxon>
        <taxon>Asteraceae</taxon>
        <taxon>Carduoideae</taxon>
        <taxon>Cardueae</taxon>
        <taxon>Centaureinae</taxon>
        <taxon>Centaurea</taxon>
    </lineage>
</organism>
<dbReference type="InterPro" id="IPR012337">
    <property type="entry name" value="RNaseH-like_sf"/>
</dbReference>
<proteinExistence type="predicted"/>
<dbReference type="InterPro" id="IPR039537">
    <property type="entry name" value="Retrotran_Ty1/copia-like"/>
</dbReference>
<name>A0AA38U2R5_9ASTR</name>
<dbReference type="Proteomes" id="UP001172457">
    <property type="component" value="Chromosome 2"/>
</dbReference>
<dbReference type="SUPFAM" id="SSF53098">
    <property type="entry name" value="Ribonuclease H-like"/>
    <property type="match status" value="1"/>
</dbReference>
<comment type="caution">
    <text evidence="1">The sequence shown here is derived from an EMBL/GenBank/DDBJ whole genome shotgun (WGS) entry which is preliminary data.</text>
</comment>
<dbReference type="InterPro" id="IPR036397">
    <property type="entry name" value="RNaseH_sf"/>
</dbReference>
<dbReference type="GO" id="GO:0003676">
    <property type="term" value="F:nucleic acid binding"/>
    <property type="evidence" value="ECO:0007669"/>
    <property type="project" value="InterPro"/>
</dbReference>
<dbReference type="Gene3D" id="3.30.420.10">
    <property type="entry name" value="Ribonuclease H-like superfamily/Ribonuclease H"/>
    <property type="match status" value="1"/>
</dbReference>
<keyword evidence="2" id="KW-1185">Reference proteome</keyword>
<dbReference type="AlphaFoldDB" id="A0AA38U2R5"/>
<dbReference type="PANTHER" id="PTHR42648:SF28">
    <property type="entry name" value="TRANSPOSON-ENCODED PROTEIN WITH RIBONUCLEASE H-LIKE AND RETROVIRUS ZINC FINGER-LIKE DOMAINS"/>
    <property type="match status" value="1"/>
</dbReference>
<reference evidence="1" key="1">
    <citation type="submission" date="2023-03" db="EMBL/GenBank/DDBJ databases">
        <title>Chromosome-scale reference genome and RAD-based genetic map of yellow starthistle (Centaurea solstitialis) reveal putative structural variation and QTLs associated with invader traits.</title>
        <authorList>
            <person name="Reatini B."/>
            <person name="Cang F.A."/>
            <person name="Jiang Q."/>
            <person name="Mckibben M.T.W."/>
            <person name="Barker M.S."/>
            <person name="Rieseberg L.H."/>
            <person name="Dlugosch K.M."/>
        </authorList>
    </citation>
    <scope>NUCLEOTIDE SEQUENCE</scope>
    <source>
        <strain evidence="1">CAN-66</strain>
        <tissue evidence="1">Leaf</tissue>
    </source>
</reference>
<protein>
    <submittedName>
        <fullName evidence="1">Uncharacterized protein</fullName>
    </submittedName>
</protein>
<evidence type="ECO:0000313" key="1">
    <source>
        <dbReference type="EMBL" id="KAJ9562077.1"/>
    </source>
</evidence>
<evidence type="ECO:0000313" key="2">
    <source>
        <dbReference type="Proteomes" id="UP001172457"/>
    </source>
</evidence>
<gene>
    <name evidence="1" type="ORF">OSB04_007237</name>
</gene>
<dbReference type="PANTHER" id="PTHR42648">
    <property type="entry name" value="TRANSPOSASE, PUTATIVE-RELATED"/>
    <property type="match status" value="1"/>
</dbReference>
<accession>A0AA38U2R5</accession>
<sequence length="273" mass="31679">MESIKKRKHLKPTKGKVQIPKKSKGNEMFFCKKKRHFKECKGFKGWLNKKGTYGHFFSIEPLDNDCGNSWWFDTASPIHIITIPRLNESKICTAYGQALKVQAVGECKLLIKRNLISGSQLVLENNVSFYANKNNMLFYINDFCFGNADLIDGYWHINCIYESFNRSCKRTIYSINKIADTRADKTGHPKLSNLGTCVDCLKEKMTDSRSFNSRRSYCILELIHTYIYGPFPIETICGNKYFAAFIDDYSRFCHVYLMVEKSQVLDCFIKFKT</sequence>
<dbReference type="EMBL" id="JARYMX010000002">
    <property type="protein sequence ID" value="KAJ9562077.1"/>
    <property type="molecule type" value="Genomic_DNA"/>
</dbReference>